<comment type="similarity">
    <text evidence="2">Belongs to the SKN1/KRE6 family.</text>
</comment>
<feature type="region of interest" description="Disordered" evidence="9">
    <location>
        <begin position="91"/>
        <end position="158"/>
    </location>
</feature>
<feature type="region of interest" description="Disordered" evidence="9">
    <location>
        <begin position="333"/>
        <end position="355"/>
    </location>
</feature>
<dbReference type="InterPro" id="IPR005629">
    <property type="entry name" value="Skn1/Kre6/Sbg1"/>
</dbReference>
<feature type="domain" description="GH16" evidence="11">
    <location>
        <begin position="406"/>
        <end position="803"/>
    </location>
</feature>
<dbReference type="GO" id="GO:0005886">
    <property type="term" value="C:plasma membrane"/>
    <property type="evidence" value="ECO:0007669"/>
    <property type="project" value="TreeGrafter"/>
</dbReference>
<evidence type="ECO:0000256" key="9">
    <source>
        <dbReference type="SAM" id="MobiDB-lite"/>
    </source>
</evidence>
<dbReference type="Proteomes" id="UP000187283">
    <property type="component" value="Unassembled WGS sequence"/>
</dbReference>
<dbReference type="PANTHER" id="PTHR31361:SF1">
    <property type="entry name" value="BETA-GLUCAN SYNTHESIS-ASSOCIATED PROTEIN KRE6-RELATED"/>
    <property type="match status" value="1"/>
</dbReference>
<evidence type="ECO:0000256" key="4">
    <source>
        <dbReference type="ARBA" id="ARBA00022968"/>
    </source>
</evidence>
<dbReference type="GO" id="GO:0015926">
    <property type="term" value="F:glucosidase activity"/>
    <property type="evidence" value="ECO:0007669"/>
    <property type="project" value="TreeGrafter"/>
</dbReference>
<keyword evidence="6 10" id="KW-0472">Membrane</keyword>
<keyword evidence="3 10" id="KW-0812">Transmembrane</keyword>
<dbReference type="InterPro" id="IPR013320">
    <property type="entry name" value="ConA-like_dom_sf"/>
</dbReference>
<comment type="subcellular location">
    <subcellularLocation>
        <location evidence="1">Membrane</location>
        <topology evidence="1">Single-pass type II membrane protein</topology>
    </subcellularLocation>
</comment>
<proteinExistence type="inferred from homology"/>
<dbReference type="PANTHER" id="PTHR31361">
    <property type="entry name" value="BETA-GLUCAN SYNTHESIS-ASSOCIATED PROTEIN KRE6-RELATED"/>
    <property type="match status" value="1"/>
</dbReference>
<feature type="transmembrane region" description="Helical" evidence="10">
    <location>
        <begin position="371"/>
        <end position="391"/>
    </location>
</feature>
<evidence type="ECO:0000256" key="8">
    <source>
        <dbReference type="ARBA" id="ARBA00023316"/>
    </source>
</evidence>
<name>A0A1R1XSN3_9FUNG</name>
<evidence type="ECO:0000313" key="14">
    <source>
        <dbReference type="Proteomes" id="UP000187283"/>
    </source>
</evidence>
<dbReference type="SUPFAM" id="SSF49899">
    <property type="entry name" value="Concanavalin A-like lectins/glucanases"/>
    <property type="match status" value="1"/>
</dbReference>
<dbReference type="Gene3D" id="2.60.120.200">
    <property type="match status" value="1"/>
</dbReference>
<dbReference type="OrthoDB" id="412647at2759"/>
<evidence type="ECO:0000256" key="3">
    <source>
        <dbReference type="ARBA" id="ARBA00022692"/>
    </source>
</evidence>
<dbReference type="GO" id="GO:0071555">
    <property type="term" value="P:cell wall organization"/>
    <property type="evidence" value="ECO:0007669"/>
    <property type="project" value="UniProtKB-KW"/>
</dbReference>
<keyword evidence="8" id="KW-0961">Cell wall biogenesis/degradation</keyword>
<feature type="compositionally biased region" description="Low complexity" evidence="9">
    <location>
        <begin position="113"/>
        <end position="122"/>
    </location>
</feature>
<protein>
    <submittedName>
        <fullName evidence="13">Putative beta-glucan synthesis-associated protein</fullName>
    </submittedName>
</protein>
<evidence type="ECO:0000256" key="1">
    <source>
        <dbReference type="ARBA" id="ARBA00004606"/>
    </source>
</evidence>
<sequence length="852" mass="93627">MNRTKLEEKNEGGDTEAKSRKRIGSVPELGAVGVVEDKMPDLVDPQSFIKFTDSRIVADISVFGDGLLNKGGVKKARSHGARDMISRRVKLPEKAGMKQIGAGIPKRGKTVGSSSRIRSSSSTANAKSQLATSSSSSSSSKTNTNTNTNSEFHIQGSSTRHAILGEISKLESPLMGSRSTSLGSPGSDAYLIKGGDVAGKKSSRRNGAESKASNGTADSSGRHKSGSDKSDMSRVELNDIDFESRLDPSFDTRFGIYFDEKSGVKTSISSTNISLVSDDKLGIGENTGLNKVSSDKEVLYKSDHFVVMVNSSDKLKTISPIAFKNKRRNRDIRTMSRASKPQLDGAPANDDGEDGTEGTIKMNVFKLNKNVYAILLLILILFFVLLALPLMQLRGKKKGVIEITPDTKEKVPSPEEQALIDYAKRTTLLGQKLVPDILPIDPDTPMNKRSFTTVNKEVFKLVFSDEFNKDGRTFEPGKDKIWEAQDFHYWATNDLEYYHPNQAKTKGGNLELKLEKKVTVEGLNYTSGMVNSWNKFCFQGGYLEVRASFPGDGKIPGYWPAAWTLGNLGRAGFGATTDGLWPYTYNTCDSGVLINQTNPYLSRLPGQRLNACVCTSERGNHPSPGIGRGAPEIDIFEGTVIWNGPQTLSMSFQVAPFDHQHDTIASAMEYRNLPGGNPRGVGVTSPNTYRGGFLQQSVSAVHHVDNSVSGGRKFETYGFEYVPGPKGYIQWYSNGIPVFKIDARAIGPNKLSKIGQRVISEEPMYIIMNLGFSNSFGSIDFENIKFPASLLIDYVRLYQHPDRIKLSCDPEDRPTSQYIMDHALAYYNPNITFWDQTGYGIPEYDINAQCSK</sequence>
<evidence type="ECO:0000313" key="12">
    <source>
        <dbReference type="EMBL" id="OMJ17425.1"/>
    </source>
</evidence>
<reference evidence="13 14" key="1">
    <citation type="submission" date="2017-01" db="EMBL/GenBank/DDBJ databases">
        <authorList>
            <person name="Mah S.A."/>
            <person name="Swanson W.J."/>
            <person name="Moy G.W."/>
            <person name="Vacquier V.D."/>
        </authorList>
    </citation>
    <scope>NUCLEOTIDE SEQUENCE [LARGE SCALE GENOMIC DNA]</scope>
    <source>
        <strain evidence="13 14">GSMNP</strain>
    </source>
</reference>
<dbReference type="STRING" id="133412.A0A1R1XSN3"/>
<feature type="compositionally biased region" description="Low complexity" evidence="9">
    <location>
        <begin position="132"/>
        <end position="150"/>
    </location>
</feature>
<evidence type="ECO:0000259" key="11">
    <source>
        <dbReference type="PROSITE" id="PS51762"/>
    </source>
</evidence>
<evidence type="ECO:0000313" key="13">
    <source>
        <dbReference type="EMBL" id="OMJ17667.1"/>
    </source>
</evidence>
<keyword evidence="14" id="KW-1185">Reference proteome</keyword>
<feature type="region of interest" description="Disordered" evidence="9">
    <location>
        <begin position="172"/>
        <end position="232"/>
    </location>
</feature>
<feature type="compositionally biased region" description="Basic and acidic residues" evidence="9">
    <location>
        <begin position="1"/>
        <end position="18"/>
    </location>
</feature>
<keyword evidence="4" id="KW-0735">Signal-anchor</keyword>
<dbReference type="GO" id="GO:0005789">
    <property type="term" value="C:endoplasmic reticulum membrane"/>
    <property type="evidence" value="ECO:0007669"/>
    <property type="project" value="TreeGrafter"/>
</dbReference>
<accession>A0A1R1XSN3</accession>
<comment type="caution">
    <text evidence="13">The sequence shown here is derived from an EMBL/GenBank/DDBJ whole genome shotgun (WGS) entry which is preliminary data.</text>
</comment>
<feature type="region of interest" description="Disordered" evidence="9">
    <location>
        <begin position="1"/>
        <end position="24"/>
    </location>
</feature>
<organism evidence="13 14">
    <name type="scientific">Smittium culicis</name>
    <dbReference type="NCBI Taxonomy" id="133412"/>
    <lineage>
        <taxon>Eukaryota</taxon>
        <taxon>Fungi</taxon>
        <taxon>Fungi incertae sedis</taxon>
        <taxon>Zoopagomycota</taxon>
        <taxon>Kickxellomycotina</taxon>
        <taxon>Harpellomycetes</taxon>
        <taxon>Harpellales</taxon>
        <taxon>Legeriomycetaceae</taxon>
        <taxon>Smittium</taxon>
    </lineage>
</organism>
<evidence type="ECO:0000256" key="2">
    <source>
        <dbReference type="ARBA" id="ARBA00010962"/>
    </source>
</evidence>
<dbReference type="Pfam" id="PF03935">
    <property type="entry name" value="SKN1_KRE6_Sbg1"/>
    <property type="match status" value="1"/>
</dbReference>
<keyword evidence="5 10" id="KW-1133">Transmembrane helix</keyword>
<keyword evidence="7" id="KW-0325">Glycoprotein</keyword>
<dbReference type="GO" id="GO:0006078">
    <property type="term" value="P:(1-&gt;6)-beta-D-glucan biosynthetic process"/>
    <property type="evidence" value="ECO:0007669"/>
    <property type="project" value="TreeGrafter"/>
</dbReference>
<evidence type="ECO:0000256" key="10">
    <source>
        <dbReference type="SAM" id="Phobius"/>
    </source>
</evidence>
<evidence type="ECO:0000256" key="5">
    <source>
        <dbReference type="ARBA" id="ARBA00022989"/>
    </source>
</evidence>
<dbReference type="EMBL" id="LSSN01001975">
    <property type="protein sequence ID" value="OMJ17667.1"/>
    <property type="molecule type" value="Genomic_DNA"/>
</dbReference>
<dbReference type="AlphaFoldDB" id="A0A1R1XSN3"/>
<evidence type="ECO:0000256" key="6">
    <source>
        <dbReference type="ARBA" id="ARBA00023136"/>
    </source>
</evidence>
<dbReference type="EMBL" id="LSSN01002047">
    <property type="protein sequence ID" value="OMJ17425.1"/>
    <property type="molecule type" value="Genomic_DNA"/>
</dbReference>
<dbReference type="PROSITE" id="PS51762">
    <property type="entry name" value="GH16_2"/>
    <property type="match status" value="1"/>
</dbReference>
<gene>
    <name evidence="13" type="ORF">AYI70_g5822</name>
    <name evidence="12" type="ORF">AYI70_g5972</name>
</gene>
<dbReference type="InterPro" id="IPR000757">
    <property type="entry name" value="Beta-glucanase-like"/>
</dbReference>
<evidence type="ECO:0000256" key="7">
    <source>
        <dbReference type="ARBA" id="ARBA00023180"/>
    </source>
</evidence>